<evidence type="ECO:0008006" key="4">
    <source>
        <dbReference type="Google" id="ProtNLM"/>
    </source>
</evidence>
<feature type="transmembrane region" description="Helical" evidence="1">
    <location>
        <begin position="7"/>
        <end position="25"/>
    </location>
</feature>
<keyword evidence="1" id="KW-0472">Membrane</keyword>
<evidence type="ECO:0000313" key="2">
    <source>
        <dbReference type="Ensembl" id="ENSCLMP00005004550.1"/>
    </source>
</evidence>
<keyword evidence="1" id="KW-0812">Transmembrane</keyword>
<sequence length="84" mass="9305">SRQERVCIFHSYHAPFLFFFFISDYETLKLTGVGISVVMFAVGIGLVISKCLTTLSSQWMGGPCICELTSQAPKTSRPLLLSEV</sequence>
<dbReference type="Gene3D" id="1.20.5.780">
    <property type="entry name" value="Single helix bin"/>
    <property type="match status" value="1"/>
</dbReference>
<keyword evidence="3" id="KW-1185">Reference proteome</keyword>
<feature type="transmembrane region" description="Helical" evidence="1">
    <location>
        <begin position="31"/>
        <end position="52"/>
    </location>
</feature>
<dbReference type="AlphaFoldDB" id="A0A8C2WHT3"/>
<dbReference type="Proteomes" id="UP000694565">
    <property type="component" value="Unplaced"/>
</dbReference>
<organism evidence="2 3">
    <name type="scientific">Cyclopterus lumpus</name>
    <name type="common">Lumpsucker</name>
    <dbReference type="NCBI Taxonomy" id="8103"/>
    <lineage>
        <taxon>Eukaryota</taxon>
        <taxon>Metazoa</taxon>
        <taxon>Chordata</taxon>
        <taxon>Craniata</taxon>
        <taxon>Vertebrata</taxon>
        <taxon>Euteleostomi</taxon>
        <taxon>Actinopterygii</taxon>
        <taxon>Neopterygii</taxon>
        <taxon>Teleostei</taxon>
        <taxon>Neoteleostei</taxon>
        <taxon>Acanthomorphata</taxon>
        <taxon>Eupercaria</taxon>
        <taxon>Perciformes</taxon>
        <taxon>Cottioidei</taxon>
        <taxon>Cottales</taxon>
        <taxon>Cyclopteridae</taxon>
        <taxon>Cyclopterus</taxon>
    </lineage>
</organism>
<reference evidence="2" key="2">
    <citation type="submission" date="2025-09" db="UniProtKB">
        <authorList>
            <consortium name="Ensembl"/>
        </authorList>
    </citation>
    <scope>IDENTIFICATION</scope>
</reference>
<protein>
    <recommendedName>
        <fullName evidence="4">FXYD domain-containing ion transport regulator</fullName>
    </recommendedName>
</protein>
<evidence type="ECO:0000256" key="1">
    <source>
        <dbReference type="SAM" id="Phobius"/>
    </source>
</evidence>
<accession>A0A8C2WHT3</accession>
<evidence type="ECO:0000313" key="3">
    <source>
        <dbReference type="Proteomes" id="UP000694565"/>
    </source>
</evidence>
<dbReference type="Ensembl" id="ENSCLMT00005004895.1">
    <property type="protein sequence ID" value="ENSCLMP00005004550.1"/>
    <property type="gene ID" value="ENSCLMG00005002489.1"/>
</dbReference>
<keyword evidence="1" id="KW-1133">Transmembrane helix</keyword>
<name>A0A8C2WHT3_CYCLU</name>
<proteinExistence type="predicted"/>
<reference evidence="2" key="1">
    <citation type="submission" date="2025-08" db="UniProtKB">
        <authorList>
            <consortium name="Ensembl"/>
        </authorList>
    </citation>
    <scope>IDENTIFICATION</scope>
</reference>